<keyword evidence="6 7" id="KW-0472">Membrane</keyword>
<reference evidence="10" key="1">
    <citation type="journal article" date="2019" name="Int. J. Syst. Evol. Microbiol.">
        <title>The Global Catalogue of Microorganisms (GCM) 10K type strain sequencing project: providing services to taxonomists for standard genome sequencing and annotation.</title>
        <authorList>
            <consortium name="The Broad Institute Genomics Platform"/>
            <consortium name="The Broad Institute Genome Sequencing Center for Infectious Disease"/>
            <person name="Wu L."/>
            <person name="Ma J."/>
        </authorList>
    </citation>
    <scope>NUCLEOTIDE SEQUENCE [LARGE SCALE GENOMIC DNA]</scope>
    <source>
        <strain evidence="10">CGMCC 1.18575</strain>
    </source>
</reference>
<gene>
    <name evidence="9" type="ORF">ACFPOF_25400</name>
</gene>
<evidence type="ECO:0000313" key="10">
    <source>
        <dbReference type="Proteomes" id="UP001596113"/>
    </source>
</evidence>
<organism evidence="9 10">
    <name type="scientific">Cohnella soli</name>
    <dbReference type="NCBI Taxonomy" id="425005"/>
    <lineage>
        <taxon>Bacteria</taxon>
        <taxon>Bacillati</taxon>
        <taxon>Bacillota</taxon>
        <taxon>Bacilli</taxon>
        <taxon>Bacillales</taxon>
        <taxon>Paenibacillaceae</taxon>
        <taxon>Cohnella</taxon>
    </lineage>
</organism>
<feature type="transmembrane region" description="Helical" evidence="7">
    <location>
        <begin position="30"/>
        <end position="57"/>
    </location>
</feature>
<evidence type="ECO:0000256" key="1">
    <source>
        <dbReference type="ARBA" id="ARBA00004651"/>
    </source>
</evidence>
<comment type="similarity">
    <text evidence="7">Belongs to the binding-protein-dependent transport system permease family.</text>
</comment>
<feature type="transmembrane region" description="Helical" evidence="7">
    <location>
        <begin position="126"/>
        <end position="149"/>
    </location>
</feature>
<feature type="transmembrane region" description="Helical" evidence="7">
    <location>
        <begin position="180"/>
        <end position="204"/>
    </location>
</feature>
<evidence type="ECO:0000259" key="8">
    <source>
        <dbReference type="PROSITE" id="PS50928"/>
    </source>
</evidence>
<protein>
    <submittedName>
        <fullName evidence="9">ABC transporter permease subunit</fullName>
    </submittedName>
</protein>
<name>A0ABW0HXX2_9BACL</name>
<dbReference type="PANTHER" id="PTHR43227">
    <property type="entry name" value="BLL4140 PROTEIN"/>
    <property type="match status" value="1"/>
</dbReference>
<comment type="caution">
    <text evidence="9">The sequence shown here is derived from an EMBL/GenBank/DDBJ whole genome shotgun (WGS) entry which is preliminary data.</text>
</comment>
<dbReference type="InterPro" id="IPR050809">
    <property type="entry name" value="UgpAE/MalFG_permease"/>
</dbReference>
<evidence type="ECO:0000256" key="6">
    <source>
        <dbReference type="ARBA" id="ARBA00023136"/>
    </source>
</evidence>
<evidence type="ECO:0000256" key="5">
    <source>
        <dbReference type="ARBA" id="ARBA00022989"/>
    </source>
</evidence>
<feature type="transmembrane region" description="Helical" evidence="7">
    <location>
        <begin position="286"/>
        <end position="310"/>
    </location>
</feature>
<evidence type="ECO:0000256" key="7">
    <source>
        <dbReference type="RuleBase" id="RU363032"/>
    </source>
</evidence>
<dbReference type="Gene3D" id="1.10.3720.10">
    <property type="entry name" value="MetI-like"/>
    <property type="match status" value="1"/>
</dbReference>
<dbReference type="Pfam" id="PF00528">
    <property type="entry name" value="BPD_transp_1"/>
    <property type="match status" value="1"/>
</dbReference>
<dbReference type="SUPFAM" id="SSF161098">
    <property type="entry name" value="MetI-like"/>
    <property type="match status" value="1"/>
</dbReference>
<keyword evidence="4 7" id="KW-0812">Transmembrane</keyword>
<evidence type="ECO:0000313" key="9">
    <source>
        <dbReference type="EMBL" id="MFC5406091.1"/>
    </source>
</evidence>
<keyword evidence="5 7" id="KW-1133">Transmembrane helix</keyword>
<dbReference type="PANTHER" id="PTHR43227:SF11">
    <property type="entry name" value="BLL4140 PROTEIN"/>
    <property type="match status" value="1"/>
</dbReference>
<keyword evidence="10" id="KW-1185">Reference proteome</keyword>
<comment type="subcellular location">
    <subcellularLocation>
        <location evidence="1 7">Cell membrane</location>
        <topology evidence="1 7">Multi-pass membrane protein</topology>
    </subcellularLocation>
</comment>
<evidence type="ECO:0000256" key="4">
    <source>
        <dbReference type="ARBA" id="ARBA00022692"/>
    </source>
</evidence>
<evidence type="ECO:0000256" key="3">
    <source>
        <dbReference type="ARBA" id="ARBA00022475"/>
    </source>
</evidence>
<accession>A0ABW0HXX2</accession>
<dbReference type="EMBL" id="JBHSMI010000052">
    <property type="protein sequence ID" value="MFC5406091.1"/>
    <property type="molecule type" value="Genomic_DNA"/>
</dbReference>
<dbReference type="InterPro" id="IPR000515">
    <property type="entry name" value="MetI-like"/>
</dbReference>
<keyword evidence="2 7" id="KW-0813">Transport</keyword>
<feature type="domain" description="ABC transmembrane type-1" evidence="8">
    <location>
        <begin position="89"/>
        <end position="307"/>
    </location>
</feature>
<feature type="transmembrane region" description="Helical" evidence="7">
    <location>
        <begin position="94"/>
        <end position="114"/>
    </location>
</feature>
<dbReference type="RefSeq" id="WP_378137966.1">
    <property type="nucleotide sequence ID" value="NZ_JBHSMI010000052.1"/>
</dbReference>
<dbReference type="PROSITE" id="PS50928">
    <property type="entry name" value="ABC_TM1"/>
    <property type="match status" value="1"/>
</dbReference>
<proteinExistence type="inferred from homology"/>
<sequence>MQAHTSSTKTATRKMTAFAISDKQKYRLKLLALASPFVLLLILFQYVPLFGWSYAFLDYMPGVSIWKMDFVGLHYFKLIFSGGSELVPVLKNTLALSGLIILTMPVPMIFAILLSQMKSVKYSKFVQSVTTIPFFISFILIFGVVFALFSTEDGLVNIALMKLNLIEDPLNPLANSDMAWYYQTLLHLFKTTGYNAIIYIAAIAGIDSEMYDAADVDGASRYQKIWYVTIPSLLPTFFVLLLFGIAGILSASGFDQYYVFRNPLTINQIDVIDTYTYDVGIVQSSYALGTALGIAKSLISLFLLFFANYLSKVVRGNSIV</sequence>
<dbReference type="Proteomes" id="UP001596113">
    <property type="component" value="Unassembled WGS sequence"/>
</dbReference>
<feature type="transmembrane region" description="Helical" evidence="7">
    <location>
        <begin position="225"/>
        <end position="249"/>
    </location>
</feature>
<dbReference type="InterPro" id="IPR035906">
    <property type="entry name" value="MetI-like_sf"/>
</dbReference>
<keyword evidence="3" id="KW-1003">Cell membrane</keyword>
<evidence type="ECO:0000256" key="2">
    <source>
        <dbReference type="ARBA" id="ARBA00022448"/>
    </source>
</evidence>